<dbReference type="RefSeq" id="WP_069645039.1">
    <property type="nucleotide sequence ID" value="NZ_MIJZ01000001.1"/>
</dbReference>
<feature type="domain" description="MucBP" evidence="2">
    <location>
        <begin position="597"/>
        <end position="667"/>
    </location>
</feature>
<keyword evidence="1" id="KW-0677">Repeat</keyword>
<dbReference type="STRING" id="903984.BCR21_03075"/>
<dbReference type="AlphaFoldDB" id="A0A1E5GMQ4"/>
<keyword evidence="4" id="KW-1185">Reference proteome</keyword>
<dbReference type="InterPro" id="IPR009459">
    <property type="entry name" value="MucBP_dom"/>
</dbReference>
<evidence type="ECO:0000313" key="4">
    <source>
        <dbReference type="Proteomes" id="UP000094068"/>
    </source>
</evidence>
<organism evidence="3 4">
    <name type="scientific">Enterococcus ureasiticus</name>
    <dbReference type="NCBI Taxonomy" id="903984"/>
    <lineage>
        <taxon>Bacteria</taxon>
        <taxon>Bacillati</taxon>
        <taxon>Bacillota</taxon>
        <taxon>Bacilli</taxon>
        <taxon>Lactobacillales</taxon>
        <taxon>Enterococcaceae</taxon>
        <taxon>Enterococcus</taxon>
    </lineage>
</organism>
<protein>
    <recommendedName>
        <fullName evidence="2">MucBP domain-containing protein</fullName>
    </recommendedName>
</protein>
<sequence>MKNRKKSYSLGMAGLVLLLGSLFYMKSSSIKASDTETNKMVLEQTTNQIQASSENELYFTLNVKDSDKDQPIVLDYSKGVSFDKDKILELNKEKMSFIQVDNDKTQMKLTLKKEAQETTLYFKGTSDSKEVLSIQASSDQDQSNQLLIEKNVATSTEASTVQSEEQQQARTDISTPYSDEWTEITKSEEASISAGVGKELRYGFGPTEALGTTNISGNRQKQFAIPNVTFMNEGNRVQHIYHKPSRLSKPEEAGQSLWTSYGLIYAYGNNTKPTIFNTGSHITSEGYKYYKRILPNGMTVYKLTYNTAFDSKKFHVEIVMTGKTTGTVNVEYTVTNTGTGKETDFVIGSMIDTELNEDDQVPIYAIGDNKGVYIENTKDKINKYKLQYLFTGPDHVQNWTGRHWIQGTTEFSRDHFLNYFFNYDDSGFSALNSLGYEAQNYPADQLVYMTSDINKMDTAIFMKNQPISLEANEGTKMTYDVTIGLPGNPPEVFIDQNDQDVLLGNAFDVTGQWRDSESPSVDLYYTVDDGPAVHFGEKVENDMANPGKKIDWQFTLPSSVLTLGKKVIKVYAVDSEGHTSEEKILNLTIKAGVADLIVKFVDEENNIIHPDIKISGKVGSLIDLTKEKAVVKAINEQLEKKYEITDKPIPENAIEIVEEGRTVTYKFKGRIVLSAPKEIDFGTQIIKAQETVIEEPVRIDGALEIQDSRATKKTWKLKARMKQELTNSNSEVVTGAIRYIYSGNEIKLNSGMQDVAVGKNSDGSPNKISDKWSAKGDGFKLKTEVGAVKESGVYTGIIEWELFEGP</sequence>
<dbReference type="OrthoDB" id="2171441at2"/>
<comment type="caution">
    <text evidence="3">The sequence shown here is derived from an EMBL/GenBank/DDBJ whole genome shotgun (WGS) entry which is preliminary data.</text>
</comment>
<dbReference type="Gene3D" id="3.10.20.320">
    <property type="entry name" value="Putative peptidoglycan bound protein (lpxtg motif)"/>
    <property type="match status" value="1"/>
</dbReference>
<proteinExistence type="predicted"/>
<evidence type="ECO:0000259" key="2">
    <source>
        <dbReference type="Pfam" id="PF06458"/>
    </source>
</evidence>
<gene>
    <name evidence="3" type="ORF">BCR21_03075</name>
</gene>
<dbReference type="Proteomes" id="UP000094068">
    <property type="component" value="Unassembled WGS sequence"/>
</dbReference>
<accession>A0A1E5GMQ4</accession>
<dbReference type="Pfam" id="PF06458">
    <property type="entry name" value="MucBP"/>
    <property type="match status" value="1"/>
</dbReference>
<reference evidence="4" key="1">
    <citation type="submission" date="2016-09" db="EMBL/GenBank/DDBJ databases">
        <authorList>
            <person name="Gulvik C.A."/>
        </authorList>
    </citation>
    <scope>NUCLEOTIDE SEQUENCE [LARGE SCALE GENOMIC DNA]</scope>
    <source>
        <strain evidence="4">DSM 23328</strain>
    </source>
</reference>
<dbReference type="EMBL" id="MIJZ01000001">
    <property type="protein sequence ID" value="OEG13989.1"/>
    <property type="molecule type" value="Genomic_DNA"/>
</dbReference>
<name>A0A1E5GMQ4_9ENTE</name>
<evidence type="ECO:0000313" key="3">
    <source>
        <dbReference type="EMBL" id="OEG13989.1"/>
    </source>
</evidence>
<evidence type="ECO:0000256" key="1">
    <source>
        <dbReference type="ARBA" id="ARBA00022737"/>
    </source>
</evidence>